<reference evidence="3" key="1">
    <citation type="submission" date="2021-04" db="EMBL/GenBank/DDBJ databases">
        <authorList>
            <consortium name="Molecular Ecology Group"/>
        </authorList>
    </citation>
    <scope>NUCLEOTIDE SEQUENCE</scope>
</reference>
<protein>
    <recommendedName>
        <fullName evidence="2">MEIS N-terminal domain-containing protein</fullName>
    </recommendedName>
</protein>
<name>A0A8S3ZXR9_9EUPU</name>
<proteinExistence type="predicted"/>
<dbReference type="OrthoDB" id="10056939at2759"/>
<gene>
    <name evidence="3" type="ORF">CUNI_LOCUS19837</name>
</gene>
<evidence type="ECO:0000256" key="1">
    <source>
        <dbReference type="ARBA" id="ARBA00023242"/>
    </source>
</evidence>
<evidence type="ECO:0000313" key="3">
    <source>
        <dbReference type="EMBL" id="CAG5134279.1"/>
    </source>
</evidence>
<dbReference type="Pfam" id="PF16493">
    <property type="entry name" value="Meis_PKNOX_N"/>
    <property type="match status" value="1"/>
</dbReference>
<accession>A0A8S3ZXR9</accession>
<evidence type="ECO:0000313" key="4">
    <source>
        <dbReference type="Proteomes" id="UP000678393"/>
    </source>
</evidence>
<sequence>MPVVSAMSSSLQYDTELPGYGGMEAAASMYGDPHRAMAAASHQLSHAGLNHSSAALHQPYPNPYTSSATTMPGVMGGSQDSQMKRDKDSIYSHPLFPLLALIFEKCELATCTPREPGVTGGDVCSSDSFNEDISVFSKQVLARSEKPLFSANHELDSL</sequence>
<organism evidence="3 4">
    <name type="scientific">Candidula unifasciata</name>
    <dbReference type="NCBI Taxonomy" id="100452"/>
    <lineage>
        <taxon>Eukaryota</taxon>
        <taxon>Metazoa</taxon>
        <taxon>Spiralia</taxon>
        <taxon>Lophotrochozoa</taxon>
        <taxon>Mollusca</taxon>
        <taxon>Gastropoda</taxon>
        <taxon>Heterobranchia</taxon>
        <taxon>Euthyneura</taxon>
        <taxon>Panpulmonata</taxon>
        <taxon>Eupulmonata</taxon>
        <taxon>Stylommatophora</taxon>
        <taxon>Helicina</taxon>
        <taxon>Helicoidea</taxon>
        <taxon>Geomitridae</taxon>
        <taxon>Candidula</taxon>
    </lineage>
</organism>
<feature type="non-terminal residue" evidence="3">
    <location>
        <position position="1"/>
    </location>
</feature>
<feature type="domain" description="MEIS N-terminal" evidence="2">
    <location>
        <begin position="83"/>
        <end position="158"/>
    </location>
</feature>
<evidence type="ECO:0000259" key="2">
    <source>
        <dbReference type="Pfam" id="PF16493"/>
    </source>
</evidence>
<keyword evidence="4" id="KW-1185">Reference proteome</keyword>
<dbReference type="AlphaFoldDB" id="A0A8S3ZXR9"/>
<dbReference type="Proteomes" id="UP000678393">
    <property type="component" value="Unassembled WGS sequence"/>
</dbReference>
<dbReference type="InterPro" id="IPR032453">
    <property type="entry name" value="PKNOX/Meis_N"/>
</dbReference>
<comment type="caution">
    <text evidence="3">The sequence shown here is derived from an EMBL/GenBank/DDBJ whole genome shotgun (WGS) entry which is preliminary data.</text>
</comment>
<dbReference type="EMBL" id="CAJHNH020007001">
    <property type="protein sequence ID" value="CAG5134279.1"/>
    <property type="molecule type" value="Genomic_DNA"/>
</dbReference>
<keyword evidence="1" id="KW-0539">Nucleus</keyword>